<dbReference type="OrthoDB" id="851526at2759"/>
<dbReference type="KEGG" id="rcu:8280647"/>
<protein>
    <recommendedName>
        <fullName evidence="1">Ubiquitin-like domain-containing protein</fullName>
    </recommendedName>
</protein>
<reference evidence="3" key="1">
    <citation type="journal article" date="2010" name="Nat. Biotechnol.">
        <title>Draft genome sequence of the oilseed species Ricinus communis.</title>
        <authorList>
            <person name="Chan A.P."/>
            <person name="Crabtree J."/>
            <person name="Zhao Q."/>
            <person name="Lorenzi H."/>
            <person name="Orvis J."/>
            <person name="Puiu D."/>
            <person name="Melake-Berhan A."/>
            <person name="Jones K.M."/>
            <person name="Redman J."/>
            <person name="Chen G."/>
            <person name="Cahoon E.B."/>
            <person name="Gedil M."/>
            <person name="Stanke M."/>
            <person name="Haas B.J."/>
            <person name="Wortman J.R."/>
            <person name="Fraser-Liggett C.M."/>
            <person name="Ravel J."/>
            <person name="Rabinowicz P.D."/>
        </authorList>
    </citation>
    <scope>NUCLEOTIDE SEQUENCE [LARGE SCALE GENOMIC DNA]</scope>
    <source>
        <strain evidence="3">cv. Hale</strain>
    </source>
</reference>
<dbReference type="EMBL" id="EQ973823">
    <property type="protein sequence ID" value="EEF44212.1"/>
    <property type="molecule type" value="Genomic_DNA"/>
</dbReference>
<dbReference type="eggNOG" id="KOG1769">
    <property type="taxonomic scope" value="Eukaryota"/>
</dbReference>
<sequence length="94" mass="10974">MESFKTITVRVRSQDGREKVFRIKMDTQMSKLIARYCEDRQWEPHTAEFLLNGLRFPRDKTPAQLNLKDNVLIEAMMHQNGGGSKAFSMHALYL</sequence>
<name>B9RWG0_RICCO</name>
<keyword evidence="3" id="KW-1185">Reference proteome</keyword>
<dbReference type="InterPro" id="IPR022617">
    <property type="entry name" value="Rad60/SUMO-like_dom"/>
</dbReference>
<dbReference type="Pfam" id="PF11976">
    <property type="entry name" value="Rad60-SLD"/>
    <property type="match status" value="1"/>
</dbReference>
<evidence type="ECO:0000313" key="2">
    <source>
        <dbReference type="EMBL" id="EEF44212.1"/>
    </source>
</evidence>
<dbReference type="GO" id="GO:0031386">
    <property type="term" value="F:protein tag activity"/>
    <property type="evidence" value="ECO:0000318"/>
    <property type="project" value="GO_Central"/>
</dbReference>
<dbReference type="InterPro" id="IPR000626">
    <property type="entry name" value="Ubiquitin-like_dom"/>
</dbReference>
<accession>B9RWG0</accession>
<dbReference type="GO" id="GO:0005634">
    <property type="term" value="C:nucleus"/>
    <property type="evidence" value="ECO:0000318"/>
    <property type="project" value="GO_Central"/>
</dbReference>
<dbReference type="PROSITE" id="PS50053">
    <property type="entry name" value="UBIQUITIN_2"/>
    <property type="match status" value="1"/>
</dbReference>
<dbReference type="GO" id="GO:0044389">
    <property type="term" value="F:ubiquitin-like protein ligase binding"/>
    <property type="evidence" value="ECO:0000318"/>
    <property type="project" value="GO_Central"/>
</dbReference>
<proteinExistence type="predicted"/>
<dbReference type="Gene3D" id="3.10.20.90">
    <property type="entry name" value="Phosphatidylinositol 3-kinase Catalytic Subunit, Chain A, domain 1"/>
    <property type="match status" value="1"/>
</dbReference>
<dbReference type="InterPro" id="IPR029071">
    <property type="entry name" value="Ubiquitin-like_domsf"/>
</dbReference>
<organism evidence="2 3">
    <name type="scientific">Ricinus communis</name>
    <name type="common">Castor bean</name>
    <dbReference type="NCBI Taxonomy" id="3988"/>
    <lineage>
        <taxon>Eukaryota</taxon>
        <taxon>Viridiplantae</taxon>
        <taxon>Streptophyta</taxon>
        <taxon>Embryophyta</taxon>
        <taxon>Tracheophyta</taxon>
        <taxon>Spermatophyta</taxon>
        <taxon>Magnoliopsida</taxon>
        <taxon>eudicotyledons</taxon>
        <taxon>Gunneridae</taxon>
        <taxon>Pentapetalae</taxon>
        <taxon>rosids</taxon>
        <taxon>fabids</taxon>
        <taxon>Malpighiales</taxon>
        <taxon>Euphorbiaceae</taxon>
        <taxon>Acalyphoideae</taxon>
        <taxon>Acalypheae</taxon>
        <taxon>Ricinus</taxon>
    </lineage>
</organism>
<dbReference type="SUPFAM" id="SSF54236">
    <property type="entry name" value="Ubiquitin-like"/>
    <property type="match status" value="1"/>
</dbReference>
<dbReference type="STRING" id="3988.B9RWG0"/>
<dbReference type="AlphaFoldDB" id="B9RWG0"/>
<gene>
    <name evidence="2" type="ORF">RCOM_1019150</name>
</gene>
<dbReference type="PANTHER" id="PTHR10562">
    <property type="entry name" value="SMALL UBIQUITIN-RELATED MODIFIER"/>
    <property type="match status" value="1"/>
</dbReference>
<evidence type="ECO:0000313" key="3">
    <source>
        <dbReference type="Proteomes" id="UP000008311"/>
    </source>
</evidence>
<feature type="domain" description="Ubiquitin-like" evidence="1">
    <location>
        <begin position="7"/>
        <end position="82"/>
    </location>
</feature>
<dbReference type="OMA" id="ETPPREM"/>
<dbReference type="Proteomes" id="UP000008311">
    <property type="component" value="Unassembled WGS sequence"/>
</dbReference>
<dbReference type="GO" id="GO:0016925">
    <property type="term" value="P:protein sumoylation"/>
    <property type="evidence" value="ECO:0000318"/>
    <property type="project" value="GO_Central"/>
</dbReference>
<dbReference type="InParanoid" id="B9RWG0"/>
<evidence type="ECO:0000259" key="1">
    <source>
        <dbReference type="PROSITE" id="PS50053"/>
    </source>
</evidence>